<dbReference type="Pfam" id="PF26237">
    <property type="entry name" value="DUF8054_C"/>
    <property type="match status" value="1"/>
</dbReference>
<feature type="region of interest" description="Disordered" evidence="1">
    <location>
        <begin position="93"/>
        <end position="119"/>
    </location>
</feature>
<feature type="transmembrane region" description="Helical" evidence="2">
    <location>
        <begin position="31"/>
        <end position="62"/>
    </location>
</feature>
<dbReference type="InterPro" id="IPR058775">
    <property type="entry name" value="DUF8054_M"/>
</dbReference>
<evidence type="ECO:0000259" key="5">
    <source>
        <dbReference type="Pfam" id="PF26238"/>
    </source>
</evidence>
<evidence type="ECO:0000256" key="2">
    <source>
        <dbReference type="SAM" id="Phobius"/>
    </source>
</evidence>
<dbReference type="Pfam" id="PF26236">
    <property type="entry name" value="DUF8054_N"/>
    <property type="match status" value="1"/>
</dbReference>
<gene>
    <name evidence="6" type="ORF">NGM29_00690</name>
</gene>
<keyword evidence="2" id="KW-1133">Transmembrane helix</keyword>
<accession>A0A9E7N9B8</accession>
<dbReference type="AlphaFoldDB" id="A0A9E7N9B8"/>
<evidence type="ECO:0000313" key="7">
    <source>
        <dbReference type="Proteomes" id="UP001056855"/>
    </source>
</evidence>
<proteinExistence type="predicted"/>
<dbReference type="InterPro" id="IPR058674">
    <property type="entry name" value="DUF8054_N"/>
</dbReference>
<organism evidence="6 7">
    <name type="scientific">Natronosalvus rutilus</name>
    <dbReference type="NCBI Taxonomy" id="2953753"/>
    <lineage>
        <taxon>Archaea</taxon>
        <taxon>Methanobacteriati</taxon>
        <taxon>Methanobacteriota</taxon>
        <taxon>Stenosarchaea group</taxon>
        <taxon>Halobacteria</taxon>
        <taxon>Halobacteriales</taxon>
        <taxon>Natrialbaceae</taxon>
        <taxon>Natronosalvus</taxon>
    </lineage>
</organism>
<evidence type="ECO:0000313" key="6">
    <source>
        <dbReference type="EMBL" id="UTF53835.1"/>
    </source>
</evidence>
<reference evidence="6" key="1">
    <citation type="submission" date="2022-06" db="EMBL/GenBank/DDBJ databases">
        <title>Diverse halophilic archaea isolated from saline environments.</title>
        <authorList>
            <person name="Cui H.-L."/>
        </authorList>
    </citation>
    <scope>NUCLEOTIDE SEQUENCE</scope>
    <source>
        <strain evidence="6">WLHS1</strain>
    </source>
</reference>
<evidence type="ECO:0000259" key="4">
    <source>
        <dbReference type="Pfam" id="PF26237"/>
    </source>
</evidence>
<dbReference type="InterPro" id="IPR058675">
    <property type="entry name" value="DUF8054_C"/>
</dbReference>
<evidence type="ECO:0000259" key="3">
    <source>
        <dbReference type="Pfam" id="PF26236"/>
    </source>
</evidence>
<feature type="domain" description="DUF8054" evidence="5">
    <location>
        <begin position="123"/>
        <end position="241"/>
    </location>
</feature>
<sequence>MSAGLSRTIDRLRQPEYTGENRCTPCTAVNVVIAGVLAVAVGVVVPLAGIAVFAVSAFAIYVRGYLVPGTPALTKRYFPDWLLAKFDKAPPGYGLETDSDSDPDTTAGHGPDPIHERETRLTPEETLLEANVVEPCVDEDDLCLREDVRREWHERMDVVQDGDRPQQLGPLLEADPGAIEISGERPEDPVVVRVDGYVAARWESDAALVADLAGLEVLAERVPGWETLPADQRSQLASGLRAFIETCPACSGAISIDAETVESCCRSYEVYAITCDDCEARLLEVDA</sequence>
<dbReference type="GeneID" id="73288518"/>
<keyword evidence="2" id="KW-0812">Transmembrane</keyword>
<keyword evidence="2" id="KW-0472">Membrane</keyword>
<feature type="domain" description="DUF8054" evidence="4">
    <location>
        <begin position="245"/>
        <end position="285"/>
    </location>
</feature>
<dbReference type="EMBL" id="CP100355">
    <property type="protein sequence ID" value="UTF53835.1"/>
    <property type="molecule type" value="Genomic_DNA"/>
</dbReference>
<dbReference type="RefSeq" id="WP_254158355.1">
    <property type="nucleotide sequence ID" value="NZ_CP100355.1"/>
</dbReference>
<dbReference type="KEGG" id="sawl:NGM29_00690"/>
<evidence type="ECO:0000256" key="1">
    <source>
        <dbReference type="SAM" id="MobiDB-lite"/>
    </source>
</evidence>
<protein>
    <submittedName>
        <fullName evidence="6">Uncharacterized protein</fullName>
    </submittedName>
</protein>
<keyword evidence="7" id="KW-1185">Reference proteome</keyword>
<dbReference type="Proteomes" id="UP001056855">
    <property type="component" value="Chromosome"/>
</dbReference>
<dbReference type="Pfam" id="PF26238">
    <property type="entry name" value="DUF8054_M"/>
    <property type="match status" value="1"/>
</dbReference>
<name>A0A9E7N9B8_9EURY</name>
<feature type="domain" description="DUF8054" evidence="3">
    <location>
        <begin position="9"/>
        <end position="89"/>
    </location>
</feature>